<evidence type="ECO:0000313" key="1">
    <source>
        <dbReference type="EMBL" id="KFX05888.1"/>
    </source>
</evidence>
<sequence>MTNVETLTLKALNIVGHGMASTPDLYTYKPAQKASLYADPLSWLVLEAVEQAINEHRDVITSACSSVGHIAISDQCTLKTIHDISQTLPSGHLSPLRFSGACPGMIIGLPAQFLRFSGPSIVWSMPPDNMQPYATALAQLWLDEGSATHVIITEHRVDESGHQIRSVVVTLNGGEHQ</sequence>
<evidence type="ECO:0000313" key="2">
    <source>
        <dbReference type="EMBL" id="KFX13479.1"/>
    </source>
</evidence>
<dbReference type="STRING" id="55207.KP22_08480"/>
<evidence type="ECO:0000313" key="4">
    <source>
        <dbReference type="Proteomes" id="UP000032874"/>
    </source>
</evidence>
<accession>A0A093UC96</accession>
<dbReference type="EMBL" id="JQHM01000002">
    <property type="protein sequence ID" value="KFX05888.1"/>
    <property type="molecule type" value="Genomic_DNA"/>
</dbReference>
<name>A0A093UC96_9GAMM</name>
<dbReference type="EMBL" id="JQHL01000021">
    <property type="protein sequence ID" value="KFX13479.1"/>
    <property type="molecule type" value="Genomic_DNA"/>
</dbReference>
<proteinExistence type="predicted"/>
<keyword evidence="3" id="KW-1185">Reference proteome</keyword>
<dbReference type="RefSeq" id="WP_039308623.1">
    <property type="nucleotide sequence ID" value="NZ_JQHL01000021.1"/>
</dbReference>
<gene>
    <name evidence="2" type="ORF">JV35_19795</name>
    <name evidence="1" type="ORF">KP22_08480</name>
</gene>
<evidence type="ECO:0000313" key="3">
    <source>
        <dbReference type="Proteomes" id="UP000032869"/>
    </source>
</evidence>
<dbReference type="AlphaFoldDB" id="A0A093UC96"/>
<dbReference type="eggNOG" id="ENOG502ZATA">
    <property type="taxonomic scope" value="Bacteria"/>
</dbReference>
<reference evidence="3 4" key="1">
    <citation type="submission" date="2014-08" db="EMBL/GenBank/DDBJ databases">
        <title>Genome sequences of NCPPB Pectobacterium isolates.</title>
        <authorList>
            <person name="Glover R.H."/>
            <person name="Sapp M."/>
            <person name="Elphinstone J."/>
        </authorList>
    </citation>
    <scope>NUCLEOTIDE SEQUENCE [LARGE SCALE GENOMIC DNA]</scope>
    <source>
        <strain evidence="2 3">NCPPB 2793</strain>
        <strain evidence="1 4">NCPPB 2795</strain>
    </source>
</reference>
<organism evidence="1 4">
    <name type="scientific">Pectobacterium betavasculorum</name>
    <dbReference type="NCBI Taxonomy" id="55207"/>
    <lineage>
        <taxon>Bacteria</taxon>
        <taxon>Pseudomonadati</taxon>
        <taxon>Pseudomonadota</taxon>
        <taxon>Gammaproteobacteria</taxon>
        <taxon>Enterobacterales</taxon>
        <taxon>Pectobacteriaceae</taxon>
        <taxon>Pectobacterium</taxon>
    </lineage>
</organism>
<dbReference type="Proteomes" id="UP000032869">
    <property type="component" value="Unassembled WGS sequence"/>
</dbReference>
<dbReference type="Proteomes" id="UP000032874">
    <property type="component" value="Unassembled WGS sequence"/>
</dbReference>
<dbReference type="OrthoDB" id="4225324at2"/>
<comment type="caution">
    <text evidence="1">The sequence shown here is derived from an EMBL/GenBank/DDBJ whole genome shotgun (WGS) entry which is preliminary data.</text>
</comment>
<protein>
    <submittedName>
        <fullName evidence="1">Coronafacic acid synthetase</fullName>
    </submittedName>
</protein>